<comment type="subcellular location">
    <subcellularLocation>
        <location evidence="2">Endoplasmic reticulum</location>
    </subcellularLocation>
    <subcellularLocation>
        <location evidence="3">Membrane</location>
    </subcellularLocation>
    <subcellularLocation>
        <location evidence="1">Mitochondrion</location>
    </subcellularLocation>
</comment>
<sequence length="760" mass="85636">MTAMDLRDATRAARSSDDLEPGAARPAKKQRKVNKTFRVLGIPLDWDVKCLQTFLAEAETSSEPIIKSFSREAHERSNSYRLDCPGRYYFRSQSRTRFKERGGNHMWLRDALPYDLTSEDTESPIARTMTYGYESTVAESENIQNLEDLATSFHNSLLELAISLEVRPIVLVAHSLGGLIVKQTLLSLSKSQREDDKRLLQAVYGIVFFGVPHEGMDISSLIPMVQDGPNRFLIESISYVSSQILSIQQREFHNVLGGEGLSEIVCFYETVKSPTAKKDNDGNWKVDGPTAMLVTKSSATHCRSWEDGPEHICAIARTHSNMVKFGPNDDEYSRARIRLTGLTRRALTARKRIHASNAKFIVPYTANPDFVGRAGILQDIHRRLGLGKQVKPRKRVSLHGLGGVGKTQIAIAYVYWLQENCCDVSVFWVHASNKERFRDAYASIARECNIPGHDGPKCDILLLVKTWLEKQYNNQWLMVLDNADDTELFFGSEQHLDEATTSATTNNSERVLGRYLPECSHGSLLITTRNKQAGLRLSAGKPPIEISKMSDVEAHLMIRKILEDDDISMQETSSLALRLEYLPLALAQAASFVQENSITIQKYIQLLDESDTGLVERLSEPFETVGRDSETPHAVTATWIISFEKIERQNKLTSNVLSLLSLFDCQAIPRAFIENYWDRTVLTDKKRSKSAEITKILGVLQAFSFISSGKDESFDMHRLVQLATRKWLVNKGRLVDFAQDALLALSDIYPVGKYESLETQ</sequence>
<keyword evidence="9" id="KW-1185">Reference proteome</keyword>
<comment type="caution">
    <text evidence="8">The sequence shown here is derived from an EMBL/GenBank/DDBJ whole genome shotgun (WGS) entry which is preliminary data.</text>
</comment>
<dbReference type="InterPro" id="IPR027417">
    <property type="entry name" value="P-loop_NTPase"/>
</dbReference>
<keyword evidence="5" id="KW-0496">Mitochondrion</keyword>
<dbReference type="GO" id="GO:0016787">
    <property type="term" value="F:hydrolase activity"/>
    <property type="evidence" value="ECO:0007669"/>
    <property type="project" value="UniProtKB-KW"/>
</dbReference>
<dbReference type="Gene3D" id="3.40.50.1820">
    <property type="entry name" value="alpha/beta hydrolase"/>
    <property type="match status" value="1"/>
</dbReference>
<gene>
    <name evidence="8" type="ORF">EDB81DRAFT_949730</name>
</gene>
<evidence type="ECO:0000256" key="4">
    <source>
        <dbReference type="ARBA" id="ARBA00022824"/>
    </source>
</evidence>
<dbReference type="EMBL" id="JAGMUV010000014">
    <property type="protein sequence ID" value="KAH7134414.1"/>
    <property type="molecule type" value="Genomic_DNA"/>
</dbReference>
<dbReference type="PANTHER" id="PTHR48182">
    <property type="entry name" value="PROTEIN SERAC1"/>
    <property type="match status" value="1"/>
</dbReference>
<evidence type="ECO:0000256" key="7">
    <source>
        <dbReference type="SAM" id="MobiDB-lite"/>
    </source>
</evidence>
<evidence type="ECO:0000256" key="5">
    <source>
        <dbReference type="ARBA" id="ARBA00023128"/>
    </source>
</evidence>
<dbReference type="OrthoDB" id="1658288at2759"/>
<reference evidence="8" key="1">
    <citation type="journal article" date="2021" name="Nat. Commun.">
        <title>Genetic determinants of endophytism in the Arabidopsis root mycobiome.</title>
        <authorList>
            <person name="Mesny F."/>
            <person name="Miyauchi S."/>
            <person name="Thiergart T."/>
            <person name="Pickel B."/>
            <person name="Atanasova L."/>
            <person name="Karlsson M."/>
            <person name="Huettel B."/>
            <person name="Barry K.W."/>
            <person name="Haridas S."/>
            <person name="Chen C."/>
            <person name="Bauer D."/>
            <person name="Andreopoulos W."/>
            <person name="Pangilinan J."/>
            <person name="LaButti K."/>
            <person name="Riley R."/>
            <person name="Lipzen A."/>
            <person name="Clum A."/>
            <person name="Drula E."/>
            <person name="Henrissat B."/>
            <person name="Kohler A."/>
            <person name="Grigoriev I.V."/>
            <person name="Martin F.M."/>
            <person name="Hacquard S."/>
        </authorList>
    </citation>
    <scope>NUCLEOTIDE SEQUENCE</scope>
    <source>
        <strain evidence="8">MPI-CAGE-AT-0147</strain>
    </source>
</reference>
<dbReference type="AlphaFoldDB" id="A0A9P9EC32"/>
<evidence type="ECO:0000256" key="6">
    <source>
        <dbReference type="ARBA" id="ARBA00023136"/>
    </source>
</evidence>
<evidence type="ECO:0000256" key="1">
    <source>
        <dbReference type="ARBA" id="ARBA00004173"/>
    </source>
</evidence>
<feature type="region of interest" description="Disordered" evidence="7">
    <location>
        <begin position="1"/>
        <end position="30"/>
    </location>
</feature>
<protein>
    <submittedName>
        <fullName evidence="8">P-loop containing nucleoside triphosphate hydrolase protein</fullName>
    </submittedName>
</protein>
<proteinExistence type="predicted"/>
<evidence type="ECO:0000313" key="8">
    <source>
        <dbReference type="EMBL" id="KAH7134414.1"/>
    </source>
</evidence>
<evidence type="ECO:0000313" key="9">
    <source>
        <dbReference type="Proteomes" id="UP000738349"/>
    </source>
</evidence>
<organism evidence="8 9">
    <name type="scientific">Dactylonectria macrodidyma</name>
    <dbReference type="NCBI Taxonomy" id="307937"/>
    <lineage>
        <taxon>Eukaryota</taxon>
        <taxon>Fungi</taxon>
        <taxon>Dikarya</taxon>
        <taxon>Ascomycota</taxon>
        <taxon>Pezizomycotina</taxon>
        <taxon>Sordariomycetes</taxon>
        <taxon>Hypocreomycetidae</taxon>
        <taxon>Hypocreales</taxon>
        <taxon>Nectriaceae</taxon>
        <taxon>Dactylonectria</taxon>
    </lineage>
</organism>
<dbReference type="SUPFAM" id="SSF53474">
    <property type="entry name" value="alpha/beta-Hydrolases"/>
    <property type="match status" value="1"/>
</dbReference>
<dbReference type="GO" id="GO:0005739">
    <property type="term" value="C:mitochondrion"/>
    <property type="evidence" value="ECO:0007669"/>
    <property type="project" value="UniProtKB-SubCell"/>
</dbReference>
<dbReference type="InterPro" id="IPR029058">
    <property type="entry name" value="AB_hydrolase_fold"/>
</dbReference>
<dbReference type="GO" id="GO:0005783">
    <property type="term" value="C:endoplasmic reticulum"/>
    <property type="evidence" value="ECO:0007669"/>
    <property type="project" value="UniProtKB-SubCell"/>
</dbReference>
<dbReference type="PANTHER" id="PTHR48182:SF2">
    <property type="entry name" value="PROTEIN SERAC1"/>
    <property type="match status" value="1"/>
</dbReference>
<dbReference type="Gene3D" id="3.40.50.300">
    <property type="entry name" value="P-loop containing nucleotide triphosphate hydrolases"/>
    <property type="match status" value="1"/>
</dbReference>
<dbReference type="SUPFAM" id="SSF52540">
    <property type="entry name" value="P-loop containing nucleoside triphosphate hydrolases"/>
    <property type="match status" value="1"/>
</dbReference>
<name>A0A9P9EC32_9HYPO</name>
<dbReference type="InterPro" id="IPR052374">
    <property type="entry name" value="SERAC1"/>
</dbReference>
<evidence type="ECO:0000256" key="2">
    <source>
        <dbReference type="ARBA" id="ARBA00004240"/>
    </source>
</evidence>
<feature type="compositionally biased region" description="Basic and acidic residues" evidence="7">
    <location>
        <begin position="1"/>
        <end position="17"/>
    </location>
</feature>
<evidence type="ECO:0000256" key="3">
    <source>
        <dbReference type="ARBA" id="ARBA00004370"/>
    </source>
</evidence>
<keyword evidence="4" id="KW-0256">Endoplasmic reticulum</keyword>
<keyword evidence="8" id="KW-0378">Hydrolase</keyword>
<keyword evidence="6" id="KW-0472">Membrane</keyword>
<dbReference type="GO" id="GO:0016020">
    <property type="term" value="C:membrane"/>
    <property type="evidence" value="ECO:0007669"/>
    <property type="project" value="UniProtKB-SubCell"/>
</dbReference>
<dbReference type="Proteomes" id="UP000738349">
    <property type="component" value="Unassembled WGS sequence"/>
</dbReference>
<accession>A0A9P9EC32</accession>